<sequence>MYATFIRTATLSKSRSKTAIYLSVYDKMGTKESPFCIYFTKLHHFYMGVCSRALHKLLQQEIAKQNVGNFVNFLNKHTEKLFHLRGIRCCCNRKEYVVLSKDQWNDLFTKPMSPIHCPRNQQDCYHTYEAQRYLTVDKVDFSLACVLLRNICDPKYKNKIKIFQECRNEFIHKFPPPLDPNDFELLWRKAETSLCDVTNDLTVGEKQQISEDADTIYNYREMLTSYLENTVYEVKEYIKDNLFSPIKVLDFVVNTLEQHGVAIIVGYPGSGKSYIGLEVMRTMGSKDKIVLKVDEVELWNRLVNPSKFLSEKNFIGLHKFFGKENIDYLLTSTGFGSYVIERALSCFPDDVESVCSSSDVIRHLLWIGGHSVVSKLCQRNPDLIQSLKKMEKHVDSYNFVEFSAFCGFPHIDLIAQECWHKRDSLFHHCIEGYKISGRLPGLEVELECHTGFYGRNCTEKCSVNCLFGSACDRFTGECTLGCQQGWTGSECNQPYKGEETAKRHYQNGDNLKNVLRKSMDFIIIVKDAIGPCGNHPCKNGGRCLDTISAVSGNRTFFCLCQNGWKGDICDIKEESLGWAQWVEWSQCSTTCGNGYHIRQRKCKNLDSGVDLASSQCYGRDTDYKACQFRKCPRWNEWGVWGECSTLNSCGKGSRSRTRTCGNGGRPGVDRYCLGPVNETMACDSVPCNGMVRLRDGEKFGEGRVEMYHSHSKIWMQVCGEKWTQRSADTACKQRGFLGAHKVLTNSEYGKSDSLDVVSLECTGSESFLHQCCSTFQGLYHSEFSVQTHLVIPLQVNMFDR</sequence>
<dbReference type="SUPFAM" id="SSF57196">
    <property type="entry name" value="EGF/Laminin"/>
    <property type="match status" value="1"/>
</dbReference>
<dbReference type="PROSITE" id="PS50287">
    <property type="entry name" value="SRCR_2"/>
    <property type="match status" value="1"/>
</dbReference>
<dbReference type="GO" id="GO:0016020">
    <property type="term" value="C:membrane"/>
    <property type="evidence" value="ECO:0007669"/>
    <property type="project" value="InterPro"/>
</dbReference>
<dbReference type="SMART" id="SM00202">
    <property type="entry name" value="SR"/>
    <property type="match status" value="1"/>
</dbReference>
<dbReference type="PROSITE" id="PS01186">
    <property type="entry name" value="EGF_2"/>
    <property type="match status" value="1"/>
</dbReference>
<protein>
    <submittedName>
        <fullName evidence="8">Hemicentin-1</fullName>
    </submittedName>
</protein>
<dbReference type="PANTHER" id="PTHR22906">
    <property type="entry name" value="PROPERDIN"/>
    <property type="match status" value="1"/>
</dbReference>
<keyword evidence="2" id="KW-0964">Secreted</keyword>
<gene>
    <name evidence="8" type="ORF">CGI_10009063</name>
</gene>
<dbReference type="SUPFAM" id="SSF82895">
    <property type="entry name" value="TSP-1 type 1 repeat"/>
    <property type="match status" value="2"/>
</dbReference>
<proteinExistence type="predicted"/>
<dbReference type="InterPro" id="IPR052065">
    <property type="entry name" value="Compl_asym_regulator"/>
</dbReference>
<dbReference type="PRINTS" id="PR00258">
    <property type="entry name" value="SPERACTRCPTR"/>
</dbReference>
<keyword evidence="6" id="KW-0245">EGF-like domain</keyword>
<evidence type="ECO:0000256" key="5">
    <source>
        <dbReference type="ARBA" id="ARBA00023157"/>
    </source>
</evidence>
<dbReference type="Gene3D" id="2.170.300.10">
    <property type="entry name" value="Tie2 ligand-binding domain superfamily"/>
    <property type="match status" value="1"/>
</dbReference>
<reference evidence="8" key="1">
    <citation type="journal article" date="2012" name="Nature">
        <title>The oyster genome reveals stress adaptation and complexity of shell formation.</title>
        <authorList>
            <person name="Zhang G."/>
            <person name="Fang X."/>
            <person name="Guo X."/>
            <person name="Li L."/>
            <person name="Luo R."/>
            <person name="Xu F."/>
            <person name="Yang P."/>
            <person name="Zhang L."/>
            <person name="Wang X."/>
            <person name="Qi H."/>
            <person name="Xiong Z."/>
            <person name="Que H."/>
            <person name="Xie Y."/>
            <person name="Holland P.W."/>
            <person name="Paps J."/>
            <person name="Zhu Y."/>
            <person name="Wu F."/>
            <person name="Chen Y."/>
            <person name="Wang J."/>
            <person name="Peng C."/>
            <person name="Meng J."/>
            <person name="Yang L."/>
            <person name="Liu J."/>
            <person name="Wen B."/>
            <person name="Zhang N."/>
            <person name="Huang Z."/>
            <person name="Zhu Q."/>
            <person name="Feng Y."/>
            <person name="Mount A."/>
            <person name="Hedgecock D."/>
            <person name="Xu Z."/>
            <person name="Liu Y."/>
            <person name="Domazet-Loso T."/>
            <person name="Du Y."/>
            <person name="Sun X."/>
            <person name="Zhang S."/>
            <person name="Liu B."/>
            <person name="Cheng P."/>
            <person name="Jiang X."/>
            <person name="Li J."/>
            <person name="Fan D."/>
            <person name="Wang W."/>
            <person name="Fu W."/>
            <person name="Wang T."/>
            <person name="Wang B."/>
            <person name="Zhang J."/>
            <person name="Peng Z."/>
            <person name="Li Y."/>
            <person name="Li N."/>
            <person name="Wang J."/>
            <person name="Chen M."/>
            <person name="He Y."/>
            <person name="Tan F."/>
            <person name="Song X."/>
            <person name="Zheng Q."/>
            <person name="Huang R."/>
            <person name="Yang H."/>
            <person name="Du X."/>
            <person name="Chen L."/>
            <person name="Yang M."/>
            <person name="Gaffney P.M."/>
            <person name="Wang S."/>
            <person name="Luo L."/>
            <person name="She Z."/>
            <person name="Ming Y."/>
            <person name="Huang W."/>
            <person name="Zhang S."/>
            <person name="Huang B."/>
            <person name="Zhang Y."/>
            <person name="Qu T."/>
            <person name="Ni P."/>
            <person name="Miao G."/>
            <person name="Wang J."/>
            <person name="Wang Q."/>
            <person name="Steinberg C.E."/>
            <person name="Wang H."/>
            <person name="Li N."/>
            <person name="Qian L."/>
            <person name="Zhang G."/>
            <person name="Li Y."/>
            <person name="Yang H."/>
            <person name="Liu X."/>
            <person name="Wang J."/>
            <person name="Yin Y."/>
            <person name="Wang J."/>
        </authorList>
    </citation>
    <scope>NUCLEOTIDE SEQUENCE [LARGE SCALE GENOMIC DNA]</scope>
    <source>
        <strain evidence="8">05x7-T-G4-1.051#20</strain>
    </source>
</reference>
<dbReference type="InterPro" id="IPR049050">
    <property type="entry name" value="nSTAND3"/>
</dbReference>
<dbReference type="InterPro" id="IPR000884">
    <property type="entry name" value="TSP1_rpt"/>
</dbReference>
<evidence type="ECO:0000256" key="4">
    <source>
        <dbReference type="ARBA" id="ARBA00022737"/>
    </source>
</evidence>
<evidence type="ECO:0000256" key="3">
    <source>
        <dbReference type="ARBA" id="ARBA00022729"/>
    </source>
</evidence>
<dbReference type="InterPro" id="IPR036772">
    <property type="entry name" value="SRCR-like_dom_sf"/>
</dbReference>
<dbReference type="PROSITE" id="PS50026">
    <property type="entry name" value="EGF_3"/>
    <property type="match status" value="1"/>
</dbReference>
<feature type="disulfide bond" evidence="6">
    <location>
        <begin position="560"/>
        <end position="569"/>
    </location>
</feature>
<dbReference type="Gene3D" id="2.10.25.10">
    <property type="entry name" value="Laminin"/>
    <property type="match status" value="1"/>
</dbReference>
<dbReference type="SUPFAM" id="SSF56487">
    <property type="entry name" value="SRCR-like"/>
    <property type="match status" value="1"/>
</dbReference>
<evidence type="ECO:0000256" key="1">
    <source>
        <dbReference type="ARBA" id="ARBA00004613"/>
    </source>
</evidence>
<dbReference type="PROSITE" id="PS50092">
    <property type="entry name" value="TSP1"/>
    <property type="match status" value="2"/>
</dbReference>
<dbReference type="SMART" id="SM00181">
    <property type="entry name" value="EGF"/>
    <property type="match status" value="2"/>
</dbReference>
<dbReference type="SUPFAM" id="SSF52540">
    <property type="entry name" value="P-loop containing nucleoside triphosphate hydrolases"/>
    <property type="match status" value="1"/>
</dbReference>
<keyword evidence="3" id="KW-0732">Signal</keyword>
<dbReference type="InterPro" id="IPR000742">
    <property type="entry name" value="EGF"/>
</dbReference>
<evidence type="ECO:0000256" key="7">
    <source>
        <dbReference type="PROSITE-ProRule" id="PRU00196"/>
    </source>
</evidence>
<dbReference type="Pfam" id="PF20720">
    <property type="entry name" value="nSTAND3"/>
    <property type="match status" value="1"/>
</dbReference>
<comment type="caution">
    <text evidence="7">Lacks conserved residue(s) required for the propagation of feature annotation.</text>
</comment>
<evidence type="ECO:0000313" key="8">
    <source>
        <dbReference type="EMBL" id="EKC32028.1"/>
    </source>
</evidence>
<dbReference type="CDD" id="cd00054">
    <property type="entry name" value="EGF_CA"/>
    <property type="match status" value="1"/>
</dbReference>
<dbReference type="Gene3D" id="2.20.100.10">
    <property type="entry name" value="Thrombospondin type-1 (TSP1) repeat"/>
    <property type="match status" value="2"/>
</dbReference>
<name>K1QDI6_MAGGI</name>
<dbReference type="HOGENOM" id="CLU_351700_0_0_1"/>
<dbReference type="Pfam" id="PF00090">
    <property type="entry name" value="TSP_1"/>
    <property type="match status" value="2"/>
</dbReference>
<keyword evidence="5 7" id="KW-1015">Disulfide bond</keyword>
<evidence type="ECO:0000256" key="2">
    <source>
        <dbReference type="ARBA" id="ARBA00022525"/>
    </source>
</evidence>
<dbReference type="PANTHER" id="PTHR22906:SF43">
    <property type="entry name" value="PROPERDIN"/>
    <property type="match status" value="1"/>
</dbReference>
<dbReference type="InterPro" id="IPR036383">
    <property type="entry name" value="TSP1_rpt_sf"/>
</dbReference>
<dbReference type="Gene3D" id="3.10.250.10">
    <property type="entry name" value="SRCR-like domain"/>
    <property type="match status" value="1"/>
</dbReference>
<dbReference type="PROSITE" id="PS00022">
    <property type="entry name" value="EGF_1"/>
    <property type="match status" value="1"/>
</dbReference>
<dbReference type="FunFam" id="2.20.100.10:FF:000001">
    <property type="entry name" value="semaphorin-5A isoform X1"/>
    <property type="match status" value="1"/>
</dbReference>
<dbReference type="EMBL" id="JH816353">
    <property type="protein sequence ID" value="EKC32028.1"/>
    <property type="molecule type" value="Genomic_DNA"/>
</dbReference>
<dbReference type="InParanoid" id="K1QDI6"/>
<dbReference type="Pfam" id="PF00008">
    <property type="entry name" value="EGF"/>
    <property type="match status" value="1"/>
</dbReference>
<comment type="subcellular location">
    <subcellularLocation>
        <location evidence="1">Secreted</location>
    </subcellularLocation>
</comment>
<accession>K1QDI6</accession>
<feature type="disulfide bond" evidence="7">
    <location>
        <begin position="761"/>
        <end position="771"/>
    </location>
</feature>
<evidence type="ECO:0000256" key="6">
    <source>
        <dbReference type="PROSITE-ProRule" id="PRU00076"/>
    </source>
</evidence>
<dbReference type="Pfam" id="PF00530">
    <property type="entry name" value="SRCR"/>
    <property type="match status" value="1"/>
</dbReference>
<organism evidence="8">
    <name type="scientific">Magallana gigas</name>
    <name type="common">Pacific oyster</name>
    <name type="synonym">Crassostrea gigas</name>
    <dbReference type="NCBI Taxonomy" id="29159"/>
    <lineage>
        <taxon>Eukaryota</taxon>
        <taxon>Metazoa</taxon>
        <taxon>Spiralia</taxon>
        <taxon>Lophotrochozoa</taxon>
        <taxon>Mollusca</taxon>
        <taxon>Bivalvia</taxon>
        <taxon>Autobranchia</taxon>
        <taxon>Pteriomorphia</taxon>
        <taxon>Ostreida</taxon>
        <taxon>Ostreoidea</taxon>
        <taxon>Ostreidae</taxon>
        <taxon>Magallana</taxon>
    </lineage>
</organism>
<dbReference type="InterPro" id="IPR027417">
    <property type="entry name" value="P-loop_NTPase"/>
</dbReference>
<dbReference type="AlphaFoldDB" id="K1QDI6"/>
<dbReference type="InterPro" id="IPR001190">
    <property type="entry name" value="SRCR"/>
</dbReference>
<keyword evidence="4" id="KW-0677">Repeat</keyword>
<dbReference type="SMART" id="SM00209">
    <property type="entry name" value="TSP1"/>
    <property type="match status" value="2"/>
</dbReference>